<gene>
    <name evidence="2" type="ORF">PTQ27_03365</name>
</gene>
<reference evidence="2 3" key="1">
    <citation type="submission" date="2023-02" db="EMBL/GenBank/DDBJ databases">
        <title>Mannheimia cairiniae sp. nov., a novel species of Mannheimia obtained from moscovy ducks (Cairina moschata) and reclassification of Mannheimia ovis as heterotypic synonym of Mannheimia pernigra.</title>
        <authorList>
            <person name="Christensen H."/>
        </authorList>
    </citation>
    <scope>NUCLEOTIDE SEQUENCE [LARGE SCALE GENOMIC DNA]</scope>
    <source>
        <strain evidence="2 3">AT1</strain>
    </source>
</reference>
<evidence type="ECO:0008006" key="4">
    <source>
        <dbReference type="Google" id="ProtNLM"/>
    </source>
</evidence>
<protein>
    <recommendedName>
        <fullName evidence="4">Lipoprotein</fullName>
    </recommendedName>
</protein>
<comment type="caution">
    <text evidence="2">The sequence shown here is derived from an EMBL/GenBank/DDBJ whole genome shotgun (WGS) entry which is preliminary data.</text>
</comment>
<organism evidence="2 3">
    <name type="scientific">Mannheimia cairinae</name>
    <dbReference type="NCBI Taxonomy" id="3025936"/>
    <lineage>
        <taxon>Bacteria</taxon>
        <taxon>Pseudomonadati</taxon>
        <taxon>Pseudomonadota</taxon>
        <taxon>Gammaproteobacteria</taxon>
        <taxon>Pasteurellales</taxon>
        <taxon>Pasteurellaceae</taxon>
        <taxon>Mannheimia</taxon>
    </lineage>
</organism>
<dbReference type="RefSeq" id="WP_273749285.1">
    <property type="nucleotide sequence ID" value="NZ_JAQSJE010000002.1"/>
</dbReference>
<proteinExistence type="predicted"/>
<dbReference type="Proteomes" id="UP001221909">
    <property type="component" value="Unassembled WGS sequence"/>
</dbReference>
<evidence type="ECO:0000313" key="2">
    <source>
        <dbReference type="EMBL" id="MDD0823512.1"/>
    </source>
</evidence>
<evidence type="ECO:0000256" key="1">
    <source>
        <dbReference type="SAM" id="SignalP"/>
    </source>
</evidence>
<feature type="chain" id="PRO_5046822793" description="Lipoprotein" evidence="1">
    <location>
        <begin position="23"/>
        <end position="166"/>
    </location>
</feature>
<evidence type="ECO:0000313" key="3">
    <source>
        <dbReference type="Proteomes" id="UP001221909"/>
    </source>
</evidence>
<keyword evidence="3" id="KW-1185">Reference proteome</keyword>
<sequence>MKKLVFLGFAALALVGCSSNISNPNQLVGDWRCTIDYDDFNIRTVDNMRFSANGNLVSQGTINYPIQKPIFIYSVNNNGRWTLTNNRIVYRLFSETVQRNHNAAIWAELQKDKELQQYEESLFGTISDNDNNKVIELMITSFSANKMEIKQEIKDHRAYKGLCVKK</sequence>
<feature type="signal peptide" evidence="1">
    <location>
        <begin position="1"/>
        <end position="22"/>
    </location>
</feature>
<name>A0ABT5MMV0_9PAST</name>
<keyword evidence="1" id="KW-0732">Signal</keyword>
<dbReference type="EMBL" id="JAQSJE010000002">
    <property type="protein sequence ID" value="MDD0823512.1"/>
    <property type="molecule type" value="Genomic_DNA"/>
</dbReference>
<dbReference type="PROSITE" id="PS51257">
    <property type="entry name" value="PROKAR_LIPOPROTEIN"/>
    <property type="match status" value="1"/>
</dbReference>
<accession>A0ABT5MMV0</accession>